<keyword evidence="3" id="KW-1185">Reference proteome</keyword>
<evidence type="ECO:0000313" key="3">
    <source>
        <dbReference type="Proteomes" id="UP000294003"/>
    </source>
</evidence>
<accession>A0ABY0HBU3</accession>
<feature type="region of interest" description="Disordered" evidence="1">
    <location>
        <begin position="1"/>
        <end position="32"/>
    </location>
</feature>
<proteinExistence type="predicted"/>
<dbReference type="Proteomes" id="UP000294003">
    <property type="component" value="Unassembled WGS sequence"/>
</dbReference>
<gene>
    <name evidence="2" type="ORF">DL762_004021</name>
</gene>
<dbReference type="EMBL" id="QJNS01000095">
    <property type="protein sequence ID" value="RYO87835.1"/>
    <property type="molecule type" value="Genomic_DNA"/>
</dbReference>
<evidence type="ECO:0000313" key="2">
    <source>
        <dbReference type="EMBL" id="RYO87835.1"/>
    </source>
</evidence>
<organism evidence="2 3">
    <name type="scientific">Monosporascus cannonballus</name>
    <dbReference type="NCBI Taxonomy" id="155416"/>
    <lineage>
        <taxon>Eukaryota</taxon>
        <taxon>Fungi</taxon>
        <taxon>Dikarya</taxon>
        <taxon>Ascomycota</taxon>
        <taxon>Pezizomycotina</taxon>
        <taxon>Sordariomycetes</taxon>
        <taxon>Xylariomycetidae</taxon>
        <taxon>Xylariales</taxon>
        <taxon>Xylariales incertae sedis</taxon>
        <taxon>Monosporascus</taxon>
    </lineage>
</organism>
<reference evidence="2 3" key="1">
    <citation type="submission" date="2018-06" db="EMBL/GenBank/DDBJ databases">
        <title>Complete Genomes of Monosporascus.</title>
        <authorList>
            <person name="Robinson A.J."/>
            <person name="Natvig D.O."/>
        </authorList>
    </citation>
    <scope>NUCLEOTIDE SEQUENCE [LARGE SCALE GENOMIC DNA]</scope>
    <source>
        <strain evidence="2 3">CBS 609.92</strain>
    </source>
</reference>
<comment type="caution">
    <text evidence="2">The sequence shown here is derived from an EMBL/GenBank/DDBJ whole genome shotgun (WGS) entry which is preliminary data.</text>
</comment>
<name>A0ABY0HBU3_9PEZI</name>
<evidence type="ECO:0000256" key="1">
    <source>
        <dbReference type="SAM" id="MobiDB-lite"/>
    </source>
</evidence>
<sequence>MSCESKRKASEPVEDGTKKVRTNGGNFENGDLQESLELEDAEYLGDILGDDELDDSESTSILGRRFVLNALGLAYNKTPWDRILLGLIQDVPMKISLEDFIHMQRRRRHPVSSKHMDEFLTSTSLDWPDHDPEVTARFNEFKSELSGLLGPEYDERLFCKLSGPASAVLGIMWYYPTMVTEKYCWGHTMDKTNPSMRVQYRKIGPNPSVLTSDRFPMRMSWSRSDKELDELAKQHPNWDRIDAACAKFQRELNASPPFIILVGGEVIASMKRLVEIGPNHEVVPVPLNLNTVSMFGKNPEIVVVRHRITQAIRQVVFMSYHGQAFYYGGDNQAVVAYQDLLWNAALQFADLAIKAEDSFSVLARGVMANRSKGRRNRTVVLAVFLRTQELKKEFTYPESIVRWILCTSFESDDLPPLNKTGSHVNRVMRMWAKNGQRYMPSHMVRLKLLAKFDALFGTKQGRRLLAKKARPPITFEDWCDQETDKDPGFGLLPMKSKREIWDGDHVPLSFLEYRLLALREEYLAPHDGYHICERIREAFDKHAVFYSSDTPGGLRWEGNGGPEDDDFDHDTEEHPAVNLDSVLTGSQKKIFRETGSFF</sequence>
<feature type="compositionally biased region" description="Basic and acidic residues" evidence="1">
    <location>
        <begin position="1"/>
        <end position="18"/>
    </location>
</feature>
<protein>
    <submittedName>
        <fullName evidence="2">Uncharacterized protein</fullName>
    </submittedName>
</protein>